<dbReference type="GO" id="GO:0008270">
    <property type="term" value="F:zinc ion binding"/>
    <property type="evidence" value="ECO:0007669"/>
    <property type="project" value="UniProtKB-KW"/>
</dbReference>
<feature type="domain" description="C2HC/C3H-type" evidence="7">
    <location>
        <begin position="372"/>
        <end position="401"/>
    </location>
</feature>
<evidence type="ECO:0000256" key="2">
    <source>
        <dbReference type="ARBA" id="ARBA00022737"/>
    </source>
</evidence>
<reference evidence="8 9" key="1">
    <citation type="journal article" date="2021" name="J. Hered.">
        <title>A chromosome-level genome assembly of the parasitoid wasp, Cotesia glomerata (Hymenoptera: Braconidae).</title>
        <authorList>
            <person name="Pinto B.J."/>
            <person name="Weis J.J."/>
            <person name="Gamble T."/>
            <person name="Ode P.J."/>
            <person name="Paul R."/>
            <person name="Zaspel J.M."/>
        </authorList>
    </citation>
    <scope>NUCLEOTIDE SEQUENCE [LARGE SCALE GENOMIC DNA]</scope>
    <source>
        <strain evidence="8">CgM1</strain>
    </source>
</reference>
<evidence type="ECO:0000256" key="3">
    <source>
        <dbReference type="ARBA" id="ARBA00022771"/>
    </source>
</evidence>
<feature type="compositionally biased region" description="Basic and acidic residues" evidence="6">
    <location>
        <begin position="314"/>
        <end position="323"/>
    </location>
</feature>
<evidence type="ECO:0000259" key="7">
    <source>
        <dbReference type="PROSITE" id="PS52027"/>
    </source>
</evidence>
<feature type="region of interest" description="Disordered" evidence="6">
    <location>
        <begin position="255"/>
        <end position="335"/>
    </location>
</feature>
<dbReference type="EMBL" id="JAHXZJ010002609">
    <property type="protein sequence ID" value="KAH0539160.1"/>
    <property type="molecule type" value="Genomic_DNA"/>
</dbReference>
<protein>
    <recommendedName>
        <fullName evidence="7">C2HC/C3H-type domain-containing protein</fullName>
    </recommendedName>
</protein>
<feature type="domain" description="C2HC/C3H-type" evidence="7">
    <location>
        <begin position="438"/>
        <end position="467"/>
    </location>
</feature>
<feature type="compositionally biased region" description="Basic and acidic residues" evidence="6">
    <location>
        <begin position="463"/>
        <end position="479"/>
    </location>
</feature>
<dbReference type="Proteomes" id="UP000826195">
    <property type="component" value="Unassembled WGS sequence"/>
</dbReference>
<evidence type="ECO:0000256" key="6">
    <source>
        <dbReference type="SAM" id="MobiDB-lite"/>
    </source>
</evidence>
<dbReference type="Pfam" id="PF13913">
    <property type="entry name" value="zf-C2HC_2"/>
    <property type="match status" value="5"/>
</dbReference>
<organism evidence="8 9">
    <name type="scientific">Cotesia glomerata</name>
    <name type="common">Lepidopteran parasitic wasp</name>
    <name type="synonym">Apanteles glomeratus</name>
    <dbReference type="NCBI Taxonomy" id="32391"/>
    <lineage>
        <taxon>Eukaryota</taxon>
        <taxon>Metazoa</taxon>
        <taxon>Ecdysozoa</taxon>
        <taxon>Arthropoda</taxon>
        <taxon>Hexapoda</taxon>
        <taxon>Insecta</taxon>
        <taxon>Pterygota</taxon>
        <taxon>Neoptera</taxon>
        <taxon>Endopterygota</taxon>
        <taxon>Hymenoptera</taxon>
        <taxon>Apocrita</taxon>
        <taxon>Ichneumonoidea</taxon>
        <taxon>Braconidae</taxon>
        <taxon>Microgastrinae</taxon>
        <taxon>Cotesia</taxon>
    </lineage>
</organism>
<dbReference type="AlphaFoldDB" id="A0AAV7HH34"/>
<evidence type="ECO:0000313" key="8">
    <source>
        <dbReference type="EMBL" id="KAH0539160.1"/>
    </source>
</evidence>
<feature type="domain" description="C2HC/C3H-type" evidence="7">
    <location>
        <begin position="624"/>
        <end position="651"/>
    </location>
</feature>
<keyword evidence="1" id="KW-0479">Metal-binding</keyword>
<comment type="caution">
    <text evidence="8">The sequence shown here is derived from an EMBL/GenBank/DDBJ whole genome shotgun (WGS) entry which is preliminary data.</text>
</comment>
<proteinExistence type="predicted"/>
<keyword evidence="2" id="KW-0677">Repeat</keyword>
<feature type="region of interest" description="Disordered" evidence="6">
    <location>
        <begin position="458"/>
        <end position="488"/>
    </location>
</feature>
<name>A0AAV7HH34_COTGL</name>
<dbReference type="PANTHER" id="PTHR13555">
    <property type="entry name" value="C2H2 ZINC FINGER CGI-62-RELATED"/>
    <property type="match status" value="1"/>
</dbReference>
<evidence type="ECO:0000313" key="9">
    <source>
        <dbReference type="Proteomes" id="UP000826195"/>
    </source>
</evidence>
<evidence type="ECO:0000256" key="4">
    <source>
        <dbReference type="ARBA" id="ARBA00022833"/>
    </source>
</evidence>
<dbReference type="InterPro" id="IPR049899">
    <property type="entry name" value="Znf_C2HC_C3H"/>
</dbReference>
<evidence type="ECO:0000256" key="5">
    <source>
        <dbReference type="PROSITE-ProRule" id="PRU01371"/>
    </source>
</evidence>
<feature type="domain" description="C2HC/C3H-type" evidence="7">
    <location>
        <begin position="548"/>
        <end position="577"/>
    </location>
</feature>
<gene>
    <name evidence="8" type="ORF">KQX54_001479</name>
</gene>
<keyword evidence="3 5" id="KW-0863">Zinc-finger</keyword>
<dbReference type="InterPro" id="IPR026319">
    <property type="entry name" value="ZC2HC1A/B-like"/>
</dbReference>
<dbReference type="Gene3D" id="3.30.160.60">
    <property type="entry name" value="Classic Zinc Finger"/>
    <property type="match status" value="5"/>
</dbReference>
<keyword evidence="9" id="KW-1185">Reference proteome</keyword>
<accession>A0AAV7HH34</accession>
<feature type="domain" description="C2HC/C3H-type" evidence="7">
    <location>
        <begin position="488"/>
        <end position="517"/>
    </location>
</feature>
<dbReference type="PANTHER" id="PTHR13555:SF68">
    <property type="entry name" value="ZINC FINGER PROTEIN 474"/>
    <property type="match status" value="1"/>
</dbReference>
<sequence>MKWKRGSMDFFPEKTFLIIKDNVETFSVKKSYRRIKSKSAADTTGTWPPKVKKNSLFVAIERPKTANLERPTVLDPALVNKLDMSLLSKERLCDSMTRIQLDRRATTSIKVSGGGYTLPANNNKRIDQQQQQQQATSIVQSSNNSIVSLTEAKTFFIRSKRPTFQHLINNYYLYDQPTTTTTTTTIMPVNHKLDPVMVKKSPSPVLNNNQTIKLTDSKITGSSLSTIRTSKSSRLALPEELKLFTATSTTVNKLKTPEPCKTCGRPDQPERFHSHPKGLPLKGITDNKDKNNNNNNTNDNVKKSIQKPVALNYKSDKNKEKSTKNNNNNKNGQDDCLLEIKDKKKLLSLNSSDNNENYNKLSRPGSVKKGPRTVTCYICSREFGTASFPIHEPKCMEKWERENEALSPLKRRPRPQRPELPLNHHQWNNVAWELSQTQLLPCSKCGRTFLPDRLPVHQKSCKNSKDTASDKSDRTEKSRSFTSQSGSSTIFCQTCGRNFGARTIKIHEPQCLKRWHQTANNISSDDNKKKQDKSSGSCSNSLRELMKPTTTCYICGRDFGSVSIDIHEPQCLKKWHIDNDKLPLSQRRSEPIKPILADTTLDTASPVINWAATTEAKWKSHLGQLVPCKNCKRTFNPDRVAVHERTCKGTR</sequence>
<dbReference type="PROSITE" id="PS52027">
    <property type="entry name" value="ZF_C2HC_C3H"/>
    <property type="match status" value="5"/>
</dbReference>
<evidence type="ECO:0000256" key="1">
    <source>
        <dbReference type="ARBA" id="ARBA00022723"/>
    </source>
</evidence>
<keyword evidence="4" id="KW-0862">Zinc</keyword>